<dbReference type="Proteomes" id="UP000663193">
    <property type="component" value="Chromosome 19"/>
</dbReference>
<dbReference type="PANTHER" id="PTHR46825">
    <property type="entry name" value="D-ALANYL-D-ALANINE-CARBOXYPEPTIDASE/ENDOPEPTIDASE AMPH"/>
    <property type="match status" value="1"/>
</dbReference>
<gene>
    <name evidence="4" type="ORF">JI435_133710</name>
</gene>
<feature type="signal peptide" evidence="2">
    <location>
        <begin position="1"/>
        <end position="24"/>
    </location>
</feature>
<organism evidence="4 5">
    <name type="scientific">Phaeosphaeria nodorum (strain SN15 / ATCC MYA-4574 / FGSC 10173)</name>
    <name type="common">Glume blotch fungus</name>
    <name type="synonym">Parastagonospora nodorum</name>
    <dbReference type="NCBI Taxonomy" id="321614"/>
    <lineage>
        <taxon>Eukaryota</taxon>
        <taxon>Fungi</taxon>
        <taxon>Dikarya</taxon>
        <taxon>Ascomycota</taxon>
        <taxon>Pezizomycotina</taxon>
        <taxon>Dothideomycetes</taxon>
        <taxon>Pleosporomycetidae</taxon>
        <taxon>Pleosporales</taxon>
        <taxon>Pleosporineae</taxon>
        <taxon>Phaeosphaeriaceae</taxon>
        <taxon>Parastagonospora</taxon>
    </lineage>
</organism>
<keyword evidence="2" id="KW-0732">Signal</keyword>
<evidence type="ECO:0000313" key="4">
    <source>
        <dbReference type="EMBL" id="QRD05946.1"/>
    </source>
</evidence>
<evidence type="ECO:0000256" key="1">
    <source>
        <dbReference type="ARBA" id="ARBA00038215"/>
    </source>
</evidence>
<reference evidence="5" key="1">
    <citation type="journal article" date="2021" name="BMC Genomics">
        <title>Chromosome-level genome assembly and manually-curated proteome of model necrotroph Parastagonospora nodorum Sn15 reveals a genome-wide trove of candidate effector homologs, and redundancy of virulence-related functions within an accessory chromosome.</title>
        <authorList>
            <person name="Bertazzoni S."/>
            <person name="Jones D.A.B."/>
            <person name="Phan H.T."/>
            <person name="Tan K.-C."/>
            <person name="Hane J.K."/>
        </authorList>
    </citation>
    <scope>NUCLEOTIDE SEQUENCE [LARGE SCALE GENOMIC DNA]</scope>
    <source>
        <strain evidence="5">SN15 / ATCC MYA-4574 / FGSC 10173)</strain>
    </source>
</reference>
<dbReference type="RefSeq" id="XP_001803581.1">
    <property type="nucleotide sequence ID" value="XM_001803529.1"/>
</dbReference>
<dbReference type="InterPro" id="IPR050491">
    <property type="entry name" value="AmpC-like"/>
</dbReference>
<evidence type="ECO:0000313" key="5">
    <source>
        <dbReference type="Proteomes" id="UP000663193"/>
    </source>
</evidence>
<dbReference type="OrthoDB" id="5946976at2759"/>
<sequence>MYILSALVSPVVISCLSLANVVASFPTNSQDLPLSKRNATIEQDVFFDINSTEAEKRIAKLKAEGYRPTSLSIHGSPTDAKYAGIWTREDGNKYETILGADNNAYTAWLDRWRANGYVSTHVSATGPASAALFAGVMQKTSSIGTWTQLCGLDNPNTYLNTTLGTPMIIKGVSMYGSRNERQYCILGHEDTINYQQTVYYQTNSFMNDYKMVEAAETSKKYWRPVYIDVSEDHVLSSIFDDSSVGQWTALTDLTASQLDSEISAQGKKNMYPIHISGGGEAGARYAVIFAERTSPLSRDWHTTGTVTGFTDNNAVSKGMDQVMQEFMKRNSVRQAQVAASFNGKVVASRAYTWAESDRAIVKPEDKFLLASVSKIFTYAATNKLVDAGLLNLTTRVYPLLGYNNPADPRSLDITVQHLLDHTAGFDRTKSPDLGFIFTTVAQSLNQATPATLRQVIDYVAARQLDFAPGSSYEYSNYGTMLLSYVITNLTGESYLSYIQKNVLEGADVDLWPTSSDKHKTDAIVQETAVTGISALLPLSKIRVSAAEGGDGSIKEEAIGAFGLRASAETMSQFIGKHSVYGVGGRQPFSYRDGTLAGTRAIAYSMDELDWALTLNTREYVDEQAWADLAFNKIQSVWYAATLAK</sequence>
<dbReference type="EMBL" id="CP069041">
    <property type="protein sequence ID" value="QRD05946.1"/>
    <property type="molecule type" value="Genomic_DNA"/>
</dbReference>
<dbReference type="VEuPathDB" id="FungiDB:JI435_133710"/>
<dbReference type="Gene3D" id="3.40.710.10">
    <property type="entry name" value="DD-peptidase/beta-lactamase superfamily"/>
    <property type="match status" value="1"/>
</dbReference>
<dbReference type="KEGG" id="pno:SNOG_13371"/>
<dbReference type="InterPro" id="IPR049511">
    <property type="entry name" value="PGH-like_rpt"/>
</dbReference>
<comment type="similarity">
    <text evidence="1">Belongs to the peptidase S12 family.</text>
</comment>
<dbReference type="Pfam" id="PF17660">
    <property type="entry name" value="BTRD1"/>
    <property type="match status" value="3"/>
</dbReference>
<proteinExistence type="inferred from homology"/>
<dbReference type="InterPro" id="IPR001466">
    <property type="entry name" value="Beta-lactam-related"/>
</dbReference>
<dbReference type="Pfam" id="PF00144">
    <property type="entry name" value="Beta-lactamase"/>
    <property type="match status" value="1"/>
</dbReference>
<feature type="chain" id="PRO_5034108185" description="Beta-lactamase-related domain-containing protein" evidence="2">
    <location>
        <begin position="25"/>
        <end position="644"/>
    </location>
</feature>
<accession>A0A7U2I9X2</accession>
<protein>
    <recommendedName>
        <fullName evidence="3">Beta-lactamase-related domain-containing protein</fullName>
    </recommendedName>
</protein>
<dbReference type="PANTHER" id="PTHR46825:SF9">
    <property type="entry name" value="BETA-LACTAMASE-RELATED DOMAIN-CONTAINING PROTEIN"/>
    <property type="match status" value="1"/>
</dbReference>
<keyword evidence="5" id="KW-1185">Reference proteome</keyword>
<evidence type="ECO:0000256" key="2">
    <source>
        <dbReference type="SAM" id="SignalP"/>
    </source>
</evidence>
<feature type="domain" description="Beta-lactamase-related" evidence="3">
    <location>
        <begin position="320"/>
        <end position="579"/>
    </location>
</feature>
<name>A0A7U2I9X2_PHANO</name>
<dbReference type="AlphaFoldDB" id="A0A7U2I9X2"/>
<dbReference type="SUPFAM" id="SSF56601">
    <property type="entry name" value="beta-lactamase/transpeptidase-like"/>
    <property type="match status" value="1"/>
</dbReference>
<evidence type="ECO:0000259" key="3">
    <source>
        <dbReference type="Pfam" id="PF00144"/>
    </source>
</evidence>
<dbReference type="OMA" id="AGIWTKQ"/>
<dbReference type="InterPro" id="IPR012338">
    <property type="entry name" value="Beta-lactam/transpept-like"/>
</dbReference>